<dbReference type="EMBL" id="JBHFAB010000028">
    <property type="protein sequence ID" value="MFC1420614.1"/>
    <property type="molecule type" value="Genomic_DNA"/>
</dbReference>
<feature type="compositionally biased region" description="Gly residues" evidence="6">
    <location>
        <begin position="808"/>
        <end position="827"/>
    </location>
</feature>
<feature type="region of interest" description="Disordered" evidence="6">
    <location>
        <begin position="636"/>
        <end position="711"/>
    </location>
</feature>
<evidence type="ECO:0000256" key="5">
    <source>
        <dbReference type="ARBA" id="ARBA00022777"/>
    </source>
</evidence>
<dbReference type="Gene3D" id="3.30.565.10">
    <property type="entry name" value="Histidine kinase-like ATPase, C-terminal domain"/>
    <property type="match status" value="1"/>
</dbReference>
<proteinExistence type="predicted"/>
<feature type="compositionally biased region" description="Gly residues" evidence="6">
    <location>
        <begin position="672"/>
        <end position="699"/>
    </location>
</feature>
<dbReference type="InterPro" id="IPR050428">
    <property type="entry name" value="TCS_sensor_his_kinase"/>
</dbReference>
<feature type="compositionally biased region" description="Basic and acidic residues" evidence="6">
    <location>
        <begin position="928"/>
        <end position="949"/>
    </location>
</feature>
<feature type="compositionally biased region" description="Low complexity" evidence="6">
    <location>
        <begin position="863"/>
        <end position="880"/>
    </location>
</feature>
<gene>
    <name evidence="8" type="ORF">ACEZDE_28820</name>
</gene>
<dbReference type="Pfam" id="PF08376">
    <property type="entry name" value="NIT"/>
    <property type="match status" value="1"/>
</dbReference>
<dbReference type="Gene3D" id="6.10.340.10">
    <property type="match status" value="1"/>
</dbReference>
<dbReference type="RefSeq" id="WP_380542197.1">
    <property type="nucleotide sequence ID" value="NZ_JBHFAB010000028.1"/>
</dbReference>
<dbReference type="PANTHER" id="PTHR45436">
    <property type="entry name" value="SENSOR HISTIDINE KINASE YKOH"/>
    <property type="match status" value="1"/>
</dbReference>
<evidence type="ECO:0000313" key="9">
    <source>
        <dbReference type="Proteomes" id="UP001592531"/>
    </source>
</evidence>
<feature type="compositionally biased region" description="Low complexity" evidence="6">
    <location>
        <begin position="975"/>
        <end position="989"/>
    </location>
</feature>
<evidence type="ECO:0000313" key="8">
    <source>
        <dbReference type="EMBL" id="MFC1420614.1"/>
    </source>
</evidence>
<dbReference type="PANTHER" id="PTHR45436:SF5">
    <property type="entry name" value="SENSOR HISTIDINE KINASE TRCS"/>
    <property type="match status" value="1"/>
</dbReference>
<feature type="compositionally biased region" description="Low complexity" evidence="6">
    <location>
        <begin position="795"/>
        <end position="807"/>
    </location>
</feature>
<comment type="caution">
    <text evidence="8">The sequence shown here is derived from an EMBL/GenBank/DDBJ whole genome shotgun (WGS) entry which is preliminary data.</text>
</comment>
<reference evidence="8 9" key="1">
    <citation type="submission" date="2024-09" db="EMBL/GenBank/DDBJ databases">
        <authorList>
            <person name="Lee S.D."/>
        </authorList>
    </citation>
    <scope>NUCLEOTIDE SEQUENCE [LARGE SCALE GENOMIC DNA]</scope>
    <source>
        <strain evidence="8 9">N8-3</strain>
    </source>
</reference>
<dbReference type="SUPFAM" id="SSF55874">
    <property type="entry name" value="ATPase domain of HSP90 chaperone/DNA topoisomerase II/histidine kinase"/>
    <property type="match status" value="1"/>
</dbReference>
<dbReference type="InterPro" id="IPR003594">
    <property type="entry name" value="HATPase_dom"/>
</dbReference>
<dbReference type="EC" id="2.7.13.3" evidence="2"/>
<keyword evidence="4" id="KW-0808">Transferase</keyword>
<feature type="domain" description="Histidine kinase/HSP90-like ATPase" evidence="7">
    <location>
        <begin position="520"/>
        <end position="630"/>
    </location>
</feature>
<protein>
    <recommendedName>
        <fullName evidence="2">histidine kinase</fullName>
        <ecNumber evidence="2">2.7.13.3</ecNumber>
    </recommendedName>
</protein>
<name>A0ABV6W3N6_9ACTN</name>
<sequence>MRFRSRSIRARIIALLLVPLASLTGLWAYNTATSVNDVWSLTRANSNFGWLGLPSEELVGVLQNERLAAVTYSAAPGNKTSLAALHTAEAATDQVAALVTTRAADSGKVNSLSSGQRTALKAVLKGIKQLPALRAEPTDRLVRWMDVYRDYTDALTPGTDLGVQFSILQSSDLTREAGNLVELGRAREYISREDALMYGARAYGTFDTASYQAFLASSEGEQLLFQAHVDQLPAPEAGLFQDFVNGPVYGDLGSLETAVANLGQESAAQRIDGPKWQTTLNQALSQLDGIDYRTVTLARSRATSYVRDVVWKDAAVGVAGLLAVLVSLMLSLSIGRRLVRELTGLRDSAFELAGVRLPEVMRRLREGERVDLAVEVPQVPVNDGGRDELAQVSRAFNAVQRSAVQAAVEQAELRRGIAAVFVNLARRSQALLHRQLTLLDEMERRVEDPDELEDLFRLDHLTTRMRRHAEGLIILSGSAPGRNWRRPVRILDVVRAAVGEVEDYARVLVHRMPPVAVAGGAVSDVVHLVAELVENAAVFSPPHTQVRIQGEAVANGFVLEIDDRGLGMGEEAMAAANDRLATGGDFDLADTDRLGLFVISRLSARHGVQVSLRRSPYGGTTAVVLLPRDLLAEVPARSGDPVDAPGGGVAEQTGELSLEPNRHRAGRELPRGGSGDGSGGSDGSGGLGGSGGGGGGGRGPVPQRGPRHAAPVPAPALEVQLDGEGGEQGVAALPRRRPTVLPSRAEAYLATHEGSARGPASAERSPAPGVPTLRLSPAAGGEAAADDDGPGVGSAGDAAAPGAARGADGAGGAAAPGGVRGADGAGGAAWPSGDSGELTRELRIRQPSSTPQPGSMPQPGFTPQPGSAPQQAPPSQSAPAAAPPLPGGPSQPGGGSTPPPLLPRRVRQANLAPQLRVATDIAATGEPGRPRPPSDEATPQRERSPEEVRATFSSFQRGLSRGRATPLPADDPAERSAAPVDAPSAARASGANDPSAEGTVR</sequence>
<feature type="region of interest" description="Disordered" evidence="6">
    <location>
        <begin position="729"/>
        <end position="1001"/>
    </location>
</feature>
<evidence type="ECO:0000256" key="1">
    <source>
        <dbReference type="ARBA" id="ARBA00000085"/>
    </source>
</evidence>
<keyword evidence="3" id="KW-0597">Phosphoprotein</keyword>
<evidence type="ECO:0000256" key="6">
    <source>
        <dbReference type="SAM" id="MobiDB-lite"/>
    </source>
</evidence>
<dbReference type="SMART" id="SM00387">
    <property type="entry name" value="HATPase_c"/>
    <property type="match status" value="1"/>
</dbReference>
<accession>A0ABV6W3N6</accession>
<dbReference type="InterPro" id="IPR036890">
    <property type="entry name" value="HATPase_C_sf"/>
</dbReference>
<keyword evidence="5" id="KW-0418">Kinase</keyword>
<feature type="compositionally biased region" description="Basic and acidic residues" evidence="6">
    <location>
        <begin position="660"/>
        <end position="670"/>
    </location>
</feature>
<evidence type="ECO:0000256" key="3">
    <source>
        <dbReference type="ARBA" id="ARBA00022553"/>
    </source>
</evidence>
<organism evidence="8 9">
    <name type="scientific">Streptacidiphilus cavernicola</name>
    <dbReference type="NCBI Taxonomy" id="3342716"/>
    <lineage>
        <taxon>Bacteria</taxon>
        <taxon>Bacillati</taxon>
        <taxon>Actinomycetota</taxon>
        <taxon>Actinomycetes</taxon>
        <taxon>Kitasatosporales</taxon>
        <taxon>Streptomycetaceae</taxon>
        <taxon>Streptacidiphilus</taxon>
    </lineage>
</organism>
<dbReference type="InterPro" id="IPR013587">
    <property type="entry name" value="Nitrate/nitrite_sensing"/>
</dbReference>
<evidence type="ECO:0000256" key="2">
    <source>
        <dbReference type="ARBA" id="ARBA00012438"/>
    </source>
</evidence>
<evidence type="ECO:0000259" key="7">
    <source>
        <dbReference type="SMART" id="SM00387"/>
    </source>
</evidence>
<dbReference type="Pfam" id="PF02518">
    <property type="entry name" value="HATPase_c"/>
    <property type="match status" value="1"/>
</dbReference>
<evidence type="ECO:0000256" key="4">
    <source>
        <dbReference type="ARBA" id="ARBA00022679"/>
    </source>
</evidence>
<keyword evidence="9" id="KW-1185">Reference proteome</keyword>
<dbReference type="Proteomes" id="UP001592531">
    <property type="component" value="Unassembled WGS sequence"/>
</dbReference>
<comment type="catalytic activity">
    <reaction evidence="1">
        <text>ATP + protein L-histidine = ADP + protein N-phospho-L-histidine.</text>
        <dbReference type="EC" id="2.7.13.3"/>
    </reaction>
</comment>